<dbReference type="GO" id="GO:0043565">
    <property type="term" value="F:sequence-specific DNA binding"/>
    <property type="evidence" value="ECO:0007669"/>
    <property type="project" value="InterPro"/>
</dbReference>
<dbReference type="RefSeq" id="WP_145035015.1">
    <property type="nucleotide sequence ID" value="NZ_CP036271.1"/>
</dbReference>
<dbReference type="InterPro" id="IPR025662">
    <property type="entry name" value="Sigma_54_int_dom_ATP-bd_1"/>
</dbReference>
<evidence type="ECO:0000259" key="6">
    <source>
        <dbReference type="PROSITE" id="PS50045"/>
    </source>
</evidence>
<dbReference type="InterPro" id="IPR025943">
    <property type="entry name" value="Sigma_54_int_dom_ATP-bd_2"/>
</dbReference>
<keyword evidence="8" id="KW-1185">Reference proteome</keyword>
<dbReference type="PROSITE" id="PS00688">
    <property type="entry name" value="SIGMA54_INTERACT_3"/>
    <property type="match status" value="1"/>
</dbReference>
<sequence>MTGMIGDSPPMREVYRLTRKVASSQATVLLLGETGTGKELVAKAIHDLSPRRTGPFIRVNCGALSESLLESELFGHVKGAFTSAHENRTGRFEAAHGGTIFLDEINSTSYTLQVKLLRVLQEHEFERVGDTRTISVDVRIVAATNRDLIEMVERGKFREDLFYRLNVLPIYLPPLRERIDDVPPLAEFFAKKYAEENGRQNMVLDAETLTYLKRYSWPGNVRELQNYIERSIVLAAADRLTADLLPPHVRGEAPLRLGRLNRTDLESMCSELVSMGLAAAPEEGAAYNKVMGLVEKELIQQVLRVCQGTQTKTASRLGINRNTLHKKIEEYSLESDAR</sequence>
<organism evidence="7 8">
    <name type="scientific">Caulifigura coniformis</name>
    <dbReference type="NCBI Taxonomy" id="2527983"/>
    <lineage>
        <taxon>Bacteria</taxon>
        <taxon>Pseudomonadati</taxon>
        <taxon>Planctomycetota</taxon>
        <taxon>Planctomycetia</taxon>
        <taxon>Planctomycetales</taxon>
        <taxon>Planctomycetaceae</taxon>
        <taxon>Caulifigura</taxon>
    </lineage>
</organism>
<dbReference type="KEGG" id="ccos:Pan44_23790"/>
<dbReference type="Proteomes" id="UP000315700">
    <property type="component" value="Chromosome"/>
</dbReference>
<dbReference type="Gene3D" id="1.10.10.60">
    <property type="entry name" value="Homeodomain-like"/>
    <property type="match status" value="1"/>
</dbReference>
<dbReference type="PANTHER" id="PTHR32071:SF122">
    <property type="entry name" value="SIGMA FACTOR"/>
    <property type="match status" value="1"/>
</dbReference>
<dbReference type="GO" id="GO:0006355">
    <property type="term" value="P:regulation of DNA-templated transcription"/>
    <property type="evidence" value="ECO:0007669"/>
    <property type="project" value="InterPro"/>
</dbReference>
<evidence type="ECO:0000256" key="1">
    <source>
        <dbReference type="ARBA" id="ARBA00022741"/>
    </source>
</evidence>
<evidence type="ECO:0000256" key="2">
    <source>
        <dbReference type="ARBA" id="ARBA00022840"/>
    </source>
</evidence>
<dbReference type="InterPro" id="IPR002197">
    <property type="entry name" value="HTH_Fis"/>
</dbReference>
<dbReference type="InterPro" id="IPR003593">
    <property type="entry name" value="AAA+_ATPase"/>
</dbReference>
<dbReference type="InterPro" id="IPR027417">
    <property type="entry name" value="P-loop_NTPase"/>
</dbReference>
<reference evidence="7 8" key="1">
    <citation type="submission" date="2019-02" db="EMBL/GenBank/DDBJ databases">
        <title>Deep-cultivation of Planctomycetes and their phenomic and genomic characterization uncovers novel biology.</title>
        <authorList>
            <person name="Wiegand S."/>
            <person name="Jogler M."/>
            <person name="Boedeker C."/>
            <person name="Pinto D."/>
            <person name="Vollmers J."/>
            <person name="Rivas-Marin E."/>
            <person name="Kohn T."/>
            <person name="Peeters S.H."/>
            <person name="Heuer A."/>
            <person name="Rast P."/>
            <person name="Oberbeckmann S."/>
            <person name="Bunk B."/>
            <person name="Jeske O."/>
            <person name="Meyerdierks A."/>
            <person name="Storesund J.E."/>
            <person name="Kallscheuer N."/>
            <person name="Luecker S."/>
            <person name="Lage O.M."/>
            <person name="Pohl T."/>
            <person name="Merkel B.J."/>
            <person name="Hornburger P."/>
            <person name="Mueller R.-W."/>
            <person name="Bruemmer F."/>
            <person name="Labrenz M."/>
            <person name="Spormann A.M."/>
            <person name="Op den Camp H."/>
            <person name="Overmann J."/>
            <person name="Amann R."/>
            <person name="Jetten M.S.M."/>
            <person name="Mascher T."/>
            <person name="Medema M.H."/>
            <person name="Devos D.P."/>
            <person name="Kaster A.-K."/>
            <person name="Ovreas L."/>
            <person name="Rohde M."/>
            <person name="Galperin M.Y."/>
            <person name="Jogler C."/>
        </authorList>
    </citation>
    <scope>NUCLEOTIDE SEQUENCE [LARGE SCALE GENOMIC DNA]</scope>
    <source>
        <strain evidence="7 8">Pan44</strain>
    </source>
</reference>
<dbReference type="InterPro" id="IPR025944">
    <property type="entry name" value="Sigma_54_int_dom_CS"/>
</dbReference>
<evidence type="ECO:0000256" key="5">
    <source>
        <dbReference type="ARBA" id="ARBA00023163"/>
    </source>
</evidence>
<evidence type="ECO:0000313" key="7">
    <source>
        <dbReference type="EMBL" id="QDT54346.1"/>
    </source>
</evidence>
<keyword evidence="2" id="KW-0067">ATP-binding</keyword>
<dbReference type="Gene3D" id="1.10.8.60">
    <property type="match status" value="1"/>
</dbReference>
<keyword evidence="5" id="KW-0804">Transcription</keyword>
<dbReference type="PRINTS" id="PR01590">
    <property type="entry name" value="HTHFIS"/>
</dbReference>
<dbReference type="InterPro" id="IPR002078">
    <property type="entry name" value="Sigma_54_int"/>
</dbReference>
<name>A0A517SDZ1_9PLAN</name>
<keyword evidence="1" id="KW-0547">Nucleotide-binding</keyword>
<dbReference type="SUPFAM" id="SSF46689">
    <property type="entry name" value="Homeodomain-like"/>
    <property type="match status" value="1"/>
</dbReference>
<dbReference type="PROSITE" id="PS50045">
    <property type="entry name" value="SIGMA54_INTERACT_4"/>
    <property type="match status" value="1"/>
</dbReference>
<dbReference type="FunFam" id="3.40.50.300:FF:000006">
    <property type="entry name" value="DNA-binding transcriptional regulator NtrC"/>
    <property type="match status" value="1"/>
</dbReference>
<feature type="domain" description="Sigma-54 factor interaction" evidence="6">
    <location>
        <begin position="4"/>
        <end position="233"/>
    </location>
</feature>
<evidence type="ECO:0000256" key="4">
    <source>
        <dbReference type="ARBA" id="ARBA00023125"/>
    </source>
</evidence>
<proteinExistence type="predicted"/>
<dbReference type="CDD" id="cd00009">
    <property type="entry name" value="AAA"/>
    <property type="match status" value="1"/>
</dbReference>
<dbReference type="Pfam" id="PF02954">
    <property type="entry name" value="HTH_8"/>
    <property type="match status" value="1"/>
</dbReference>
<dbReference type="SUPFAM" id="SSF52540">
    <property type="entry name" value="P-loop containing nucleoside triphosphate hydrolases"/>
    <property type="match status" value="1"/>
</dbReference>
<dbReference type="PROSITE" id="PS00676">
    <property type="entry name" value="SIGMA54_INTERACT_2"/>
    <property type="match status" value="1"/>
</dbReference>
<dbReference type="OrthoDB" id="9807827at2"/>
<keyword evidence="4" id="KW-0238">DNA-binding</keyword>
<accession>A0A517SDZ1</accession>
<dbReference type="AlphaFoldDB" id="A0A517SDZ1"/>
<dbReference type="SMART" id="SM00382">
    <property type="entry name" value="AAA"/>
    <property type="match status" value="1"/>
</dbReference>
<dbReference type="InterPro" id="IPR058031">
    <property type="entry name" value="AAA_lid_NorR"/>
</dbReference>
<keyword evidence="3" id="KW-0805">Transcription regulation</keyword>
<dbReference type="InParanoid" id="A0A517SDZ1"/>
<dbReference type="Gene3D" id="3.40.50.300">
    <property type="entry name" value="P-loop containing nucleotide triphosphate hydrolases"/>
    <property type="match status" value="1"/>
</dbReference>
<gene>
    <name evidence="7" type="primary">vnfA_1</name>
    <name evidence="7" type="ORF">Pan44_23790</name>
</gene>
<dbReference type="InterPro" id="IPR009057">
    <property type="entry name" value="Homeodomain-like_sf"/>
</dbReference>
<dbReference type="Pfam" id="PF00158">
    <property type="entry name" value="Sigma54_activat"/>
    <property type="match status" value="1"/>
</dbReference>
<dbReference type="Pfam" id="PF25601">
    <property type="entry name" value="AAA_lid_14"/>
    <property type="match status" value="1"/>
</dbReference>
<dbReference type="GO" id="GO:0005524">
    <property type="term" value="F:ATP binding"/>
    <property type="evidence" value="ECO:0007669"/>
    <property type="project" value="UniProtKB-KW"/>
</dbReference>
<protein>
    <submittedName>
        <fullName evidence="7">Nitrogen fixation protein VnfA</fullName>
    </submittedName>
</protein>
<dbReference type="EMBL" id="CP036271">
    <property type="protein sequence ID" value="QDT54346.1"/>
    <property type="molecule type" value="Genomic_DNA"/>
</dbReference>
<dbReference type="PANTHER" id="PTHR32071">
    <property type="entry name" value="TRANSCRIPTIONAL REGULATORY PROTEIN"/>
    <property type="match status" value="1"/>
</dbReference>
<dbReference type="PROSITE" id="PS00675">
    <property type="entry name" value="SIGMA54_INTERACT_1"/>
    <property type="match status" value="1"/>
</dbReference>
<evidence type="ECO:0000256" key="3">
    <source>
        <dbReference type="ARBA" id="ARBA00023015"/>
    </source>
</evidence>
<evidence type="ECO:0000313" key="8">
    <source>
        <dbReference type="Proteomes" id="UP000315700"/>
    </source>
</evidence>